<dbReference type="GO" id="GO:0015658">
    <property type="term" value="F:branched-chain amino acid transmembrane transporter activity"/>
    <property type="evidence" value="ECO:0007669"/>
    <property type="project" value="InterPro"/>
</dbReference>
<dbReference type="Pfam" id="PF02653">
    <property type="entry name" value="BPD_transp_2"/>
    <property type="match status" value="1"/>
</dbReference>
<dbReference type="InterPro" id="IPR001851">
    <property type="entry name" value="ABC_transp_permease"/>
</dbReference>
<accession>A0A176Y7G9</accession>
<protein>
    <submittedName>
        <fullName evidence="7">Branched-chain amino acid ABC transporter permease</fullName>
    </submittedName>
</protein>
<feature type="transmembrane region" description="Helical" evidence="6">
    <location>
        <begin position="248"/>
        <end position="272"/>
    </location>
</feature>
<dbReference type="PANTHER" id="PTHR30482:SF10">
    <property type="entry name" value="HIGH-AFFINITY BRANCHED-CHAIN AMINO ACID TRANSPORT PROTEIN BRAE"/>
    <property type="match status" value="1"/>
</dbReference>
<gene>
    <name evidence="7" type="ORF">AYJ54_37045</name>
</gene>
<feature type="transmembrane region" description="Helical" evidence="6">
    <location>
        <begin position="118"/>
        <end position="140"/>
    </location>
</feature>
<reference evidence="7 8" key="1">
    <citation type="submission" date="2016-03" db="EMBL/GenBank/DDBJ databases">
        <title>Draft Genome Sequence of the Strain BR 10245 (Bradyrhizobium sp.) isolated from nodules of Centrolobium paraense.</title>
        <authorList>
            <person name="Simoes-Araujo J.L.Sr."/>
            <person name="Barauna A.C."/>
            <person name="Silva K."/>
            <person name="Zilli J.E."/>
        </authorList>
    </citation>
    <scope>NUCLEOTIDE SEQUENCE [LARGE SCALE GENOMIC DNA]</scope>
    <source>
        <strain evidence="7 8">BR 10245</strain>
    </source>
</reference>
<evidence type="ECO:0000256" key="2">
    <source>
        <dbReference type="ARBA" id="ARBA00022475"/>
    </source>
</evidence>
<feature type="transmembrane region" description="Helical" evidence="6">
    <location>
        <begin position="35"/>
        <end position="55"/>
    </location>
</feature>
<keyword evidence="2" id="KW-1003">Cell membrane</keyword>
<organism evidence="7 8">
    <name type="scientific">Bradyrhizobium centrolobii</name>
    <dbReference type="NCBI Taxonomy" id="1505087"/>
    <lineage>
        <taxon>Bacteria</taxon>
        <taxon>Pseudomonadati</taxon>
        <taxon>Pseudomonadota</taxon>
        <taxon>Alphaproteobacteria</taxon>
        <taxon>Hyphomicrobiales</taxon>
        <taxon>Nitrobacteraceae</taxon>
        <taxon>Bradyrhizobium</taxon>
    </lineage>
</organism>
<comment type="caution">
    <text evidence="7">The sequence shown here is derived from an EMBL/GenBank/DDBJ whole genome shotgun (WGS) entry which is preliminary data.</text>
</comment>
<dbReference type="Proteomes" id="UP000076959">
    <property type="component" value="Unassembled WGS sequence"/>
</dbReference>
<feature type="transmembrane region" description="Helical" evidence="6">
    <location>
        <begin position="160"/>
        <end position="178"/>
    </location>
</feature>
<dbReference type="GO" id="GO:0005886">
    <property type="term" value="C:plasma membrane"/>
    <property type="evidence" value="ECO:0007669"/>
    <property type="project" value="UniProtKB-SubCell"/>
</dbReference>
<keyword evidence="3 6" id="KW-0812">Transmembrane</keyword>
<evidence type="ECO:0000256" key="3">
    <source>
        <dbReference type="ARBA" id="ARBA00022692"/>
    </source>
</evidence>
<dbReference type="AlphaFoldDB" id="A0A176Y7G9"/>
<dbReference type="InterPro" id="IPR043428">
    <property type="entry name" value="LivM-like"/>
</dbReference>
<keyword evidence="8" id="KW-1185">Reference proteome</keyword>
<evidence type="ECO:0000313" key="8">
    <source>
        <dbReference type="Proteomes" id="UP000076959"/>
    </source>
</evidence>
<feature type="transmembrane region" description="Helical" evidence="6">
    <location>
        <begin position="62"/>
        <end position="79"/>
    </location>
</feature>
<evidence type="ECO:0000256" key="5">
    <source>
        <dbReference type="ARBA" id="ARBA00023136"/>
    </source>
</evidence>
<dbReference type="STRING" id="1505087.AYJ54_37045"/>
<comment type="subcellular location">
    <subcellularLocation>
        <location evidence="1">Cell membrane</location>
        <topology evidence="1">Multi-pass membrane protein</topology>
    </subcellularLocation>
</comment>
<keyword evidence="4 6" id="KW-1133">Transmembrane helix</keyword>
<evidence type="ECO:0000313" key="7">
    <source>
        <dbReference type="EMBL" id="OAE96201.1"/>
    </source>
</evidence>
<dbReference type="PANTHER" id="PTHR30482">
    <property type="entry name" value="HIGH-AFFINITY BRANCHED-CHAIN AMINO ACID TRANSPORT SYSTEM PERMEASE"/>
    <property type="match status" value="1"/>
</dbReference>
<evidence type="ECO:0000256" key="6">
    <source>
        <dbReference type="SAM" id="Phobius"/>
    </source>
</evidence>
<name>A0A176Y7G9_9BRAD</name>
<proteinExistence type="predicted"/>
<evidence type="ECO:0000256" key="4">
    <source>
        <dbReference type="ARBA" id="ARBA00022989"/>
    </source>
</evidence>
<evidence type="ECO:0000256" key="1">
    <source>
        <dbReference type="ARBA" id="ARBA00004651"/>
    </source>
</evidence>
<feature type="transmembrane region" description="Helical" evidence="6">
    <location>
        <begin position="211"/>
        <end position="228"/>
    </location>
</feature>
<feature type="transmembrane region" description="Helical" evidence="6">
    <location>
        <begin position="85"/>
        <end position="106"/>
    </location>
</feature>
<sequence length="326" mass="34761">MKKLAAPPLGLTLLAVGLVLYPLLFSDAFYRDIGVTFLLAAIAASAWNIVGGYAGQISVGHSMFFGIGAYTPVLFYTLWGWPPLVGIPVGILLSLALAAVIGLPTLRLSGHYFSMATIAVAELIRILVGTWNFVGAAIGLQGPARGRAWWDLTFRSELPYYYIFLVVLGIVLAVTATFESRRFGYYVRAIKAGERAAKSLGVPVHWTKMQALLLSAAFTSIAGSLYVVKTGFVDPGSGFGILVSVQMVIVAALGGAGTLYGPLLGALILIPLQTATNNWLGGGGSGLTFIIYGGIIVLIARFEPGGLSELWHRLLRKRWKRVDATA</sequence>
<dbReference type="OrthoDB" id="9814461at2"/>
<dbReference type="CDD" id="cd06581">
    <property type="entry name" value="TM_PBP1_LivM_like"/>
    <property type="match status" value="1"/>
</dbReference>
<keyword evidence="5 6" id="KW-0472">Membrane</keyword>
<dbReference type="RefSeq" id="WP_063709246.1">
    <property type="nucleotide sequence ID" value="NZ_LUUB01000132.1"/>
</dbReference>
<feature type="transmembrane region" description="Helical" evidence="6">
    <location>
        <begin position="279"/>
        <end position="302"/>
    </location>
</feature>
<dbReference type="EMBL" id="LUUB01000132">
    <property type="protein sequence ID" value="OAE96201.1"/>
    <property type="molecule type" value="Genomic_DNA"/>
</dbReference>